<evidence type="ECO:0000313" key="5">
    <source>
        <dbReference type="EMBL" id="MDF1610574.1"/>
    </source>
</evidence>
<dbReference type="Gene3D" id="2.40.170.20">
    <property type="entry name" value="TonB-dependent receptor, beta-barrel domain"/>
    <property type="match status" value="1"/>
</dbReference>
<dbReference type="SUPFAM" id="SSF56935">
    <property type="entry name" value="Porins"/>
    <property type="match status" value="1"/>
</dbReference>
<evidence type="ECO:0000313" key="6">
    <source>
        <dbReference type="Proteomes" id="UP001221302"/>
    </source>
</evidence>
<evidence type="ECO:0008006" key="7">
    <source>
        <dbReference type="Google" id="ProtNLM"/>
    </source>
</evidence>
<gene>
    <name evidence="5" type="ORF">P0M35_00290</name>
</gene>
<dbReference type="InterPro" id="IPR036942">
    <property type="entry name" value="Beta-barrel_TonB_sf"/>
</dbReference>
<protein>
    <recommendedName>
        <fullName evidence="7">TonB-dependent receptor</fullName>
    </recommendedName>
</protein>
<evidence type="ECO:0000256" key="3">
    <source>
        <dbReference type="ARBA" id="ARBA00023237"/>
    </source>
</evidence>
<keyword evidence="2" id="KW-0472">Membrane</keyword>
<dbReference type="RefSeq" id="WP_321534339.1">
    <property type="nucleotide sequence ID" value="NZ_JARGDL010000001.1"/>
</dbReference>
<name>A0AAE3NXG5_9BACT</name>
<dbReference type="EMBL" id="JARGDL010000001">
    <property type="protein sequence ID" value="MDF1610574.1"/>
    <property type="molecule type" value="Genomic_DNA"/>
</dbReference>
<dbReference type="Proteomes" id="UP001221302">
    <property type="component" value="Unassembled WGS sequence"/>
</dbReference>
<reference evidence="5" key="1">
    <citation type="submission" date="2023-03" db="EMBL/GenBank/DDBJ databases">
        <title>Stygiobacter electus gen. nov., sp. nov., facultatively anaerobic thermotolerant bacterium of the class Ignavibacteria from a well of Yessentuki mineral water deposit.</title>
        <authorList>
            <person name="Podosokorskaya O.A."/>
            <person name="Elcheninov A.G."/>
            <person name="Petrova N.F."/>
            <person name="Zavarzina D.G."/>
            <person name="Kublanov I.V."/>
            <person name="Merkel A.Y."/>
        </authorList>
    </citation>
    <scope>NUCLEOTIDE SEQUENCE</scope>
    <source>
        <strain evidence="5">09-Me</strain>
    </source>
</reference>
<sequence>MKKFLIVTLIFAMNLFAQTEQQSIELPDFVITGKQSIDVQSAQKPKAELISITSKDFFTPQYSPEELPIFFQSLPIQNLPNIKLSQDYFSGKLNIMLGKYSFPLGELFLTKSFDNYLFNMKVWGSNIKEYIPFAGYNNSGVNISNDFFISTKSDFLPGSKIRLDGAFQRDSYNFFGSLNPNEKRETKNFLANFSLKNNYVDYFHFGFDLEGDVFNVSSNNLKEIKINTNVFTELSFPKFSIGGKVNYLKQNLTDNILQDRLYNFFDSKVYVKTNPLNFINIEAGINYNTNSKNNFFVPFAFGELKIDNNLSISALFNPHIEMMLIKDFQKRNLYSNLNLDNAFVKHTNDLKLGIKYEIKKIFLASITSNIASYDNYIFYLENSNNKKYDIFTKNDISKFSLVTNFYLYNNFYGNLFGEFTYQKIQDSNNKQIPFEPTWNLNLNYSYKFNFNFSVNVGYSFLADYYSDLFNNQRINNYSNLNFGCSYELLNGLKIKMDFQNILNKSNFVWQYYKEKTFDYSAGIEYRW</sequence>
<keyword evidence="4" id="KW-0732">Signal</keyword>
<comment type="caution">
    <text evidence="5">The sequence shown here is derived from an EMBL/GenBank/DDBJ whole genome shotgun (WGS) entry which is preliminary data.</text>
</comment>
<dbReference type="GO" id="GO:0009279">
    <property type="term" value="C:cell outer membrane"/>
    <property type="evidence" value="ECO:0007669"/>
    <property type="project" value="UniProtKB-SubCell"/>
</dbReference>
<comment type="subcellular location">
    <subcellularLocation>
        <location evidence="1">Cell outer membrane</location>
    </subcellularLocation>
</comment>
<keyword evidence="3" id="KW-0998">Cell outer membrane</keyword>
<accession>A0AAE3NXG5</accession>
<proteinExistence type="predicted"/>
<feature type="chain" id="PRO_5042226149" description="TonB-dependent receptor" evidence="4">
    <location>
        <begin position="18"/>
        <end position="527"/>
    </location>
</feature>
<evidence type="ECO:0000256" key="2">
    <source>
        <dbReference type="ARBA" id="ARBA00023136"/>
    </source>
</evidence>
<organism evidence="5 6">
    <name type="scientific">Stygiobacter electus</name>
    <dbReference type="NCBI Taxonomy" id="3032292"/>
    <lineage>
        <taxon>Bacteria</taxon>
        <taxon>Pseudomonadati</taxon>
        <taxon>Ignavibacteriota</taxon>
        <taxon>Ignavibacteria</taxon>
        <taxon>Ignavibacteriales</taxon>
        <taxon>Melioribacteraceae</taxon>
        <taxon>Stygiobacter</taxon>
    </lineage>
</organism>
<keyword evidence="6" id="KW-1185">Reference proteome</keyword>
<evidence type="ECO:0000256" key="1">
    <source>
        <dbReference type="ARBA" id="ARBA00004442"/>
    </source>
</evidence>
<evidence type="ECO:0000256" key="4">
    <source>
        <dbReference type="SAM" id="SignalP"/>
    </source>
</evidence>
<feature type="signal peptide" evidence="4">
    <location>
        <begin position="1"/>
        <end position="17"/>
    </location>
</feature>
<dbReference type="AlphaFoldDB" id="A0AAE3NXG5"/>